<protein>
    <submittedName>
        <fullName evidence="2">Uncharacterized protein</fullName>
    </submittedName>
</protein>
<dbReference type="AlphaFoldDB" id="A0A4Z2H310"/>
<comment type="caution">
    <text evidence="2">The sequence shown here is derived from an EMBL/GenBank/DDBJ whole genome shotgun (WGS) entry which is preliminary data.</text>
</comment>
<reference evidence="2 3" key="1">
    <citation type="submission" date="2019-03" db="EMBL/GenBank/DDBJ databases">
        <title>First draft genome of Liparis tanakae, snailfish: a comprehensive survey of snailfish specific genes.</title>
        <authorList>
            <person name="Kim W."/>
            <person name="Song I."/>
            <person name="Jeong J.-H."/>
            <person name="Kim D."/>
            <person name="Kim S."/>
            <person name="Ryu S."/>
            <person name="Song J.Y."/>
            <person name="Lee S.K."/>
        </authorList>
    </citation>
    <scope>NUCLEOTIDE SEQUENCE [LARGE SCALE GENOMIC DNA]</scope>
    <source>
        <tissue evidence="2">Muscle</tissue>
    </source>
</reference>
<dbReference type="EMBL" id="SRLO01000337">
    <property type="protein sequence ID" value="TNN60248.1"/>
    <property type="molecule type" value="Genomic_DNA"/>
</dbReference>
<sequence length="106" mass="11481">MGMDGSALRQMLTETLADIGSAARRPQRKPNIRTVSGGSEVIAPQNQPSPFQRLKQTMPEALGLFLSDGAEGRPEECSSCKVKDSNTVRHASLEMLLEAERLLGDV</sequence>
<evidence type="ECO:0000313" key="3">
    <source>
        <dbReference type="Proteomes" id="UP000314294"/>
    </source>
</evidence>
<evidence type="ECO:0000313" key="2">
    <source>
        <dbReference type="EMBL" id="TNN60248.1"/>
    </source>
</evidence>
<organism evidence="2 3">
    <name type="scientific">Liparis tanakae</name>
    <name type="common">Tanaka's snailfish</name>
    <dbReference type="NCBI Taxonomy" id="230148"/>
    <lineage>
        <taxon>Eukaryota</taxon>
        <taxon>Metazoa</taxon>
        <taxon>Chordata</taxon>
        <taxon>Craniata</taxon>
        <taxon>Vertebrata</taxon>
        <taxon>Euteleostomi</taxon>
        <taxon>Actinopterygii</taxon>
        <taxon>Neopterygii</taxon>
        <taxon>Teleostei</taxon>
        <taxon>Neoteleostei</taxon>
        <taxon>Acanthomorphata</taxon>
        <taxon>Eupercaria</taxon>
        <taxon>Perciformes</taxon>
        <taxon>Cottioidei</taxon>
        <taxon>Cottales</taxon>
        <taxon>Liparidae</taxon>
        <taxon>Liparis</taxon>
    </lineage>
</organism>
<dbReference type="Proteomes" id="UP000314294">
    <property type="component" value="Unassembled WGS sequence"/>
</dbReference>
<feature type="region of interest" description="Disordered" evidence="1">
    <location>
        <begin position="18"/>
        <end position="47"/>
    </location>
</feature>
<accession>A0A4Z2H310</accession>
<name>A0A4Z2H310_9TELE</name>
<proteinExistence type="predicted"/>
<keyword evidence="3" id="KW-1185">Reference proteome</keyword>
<gene>
    <name evidence="2" type="ORF">EYF80_029501</name>
</gene>
<evidence type="ECO:0000256" key="1">
    <source>
        <dbReference type="SAM" id="MobiDB-lite"/>
    </source>
</evidence>